<dbReference type="AlphaFoldDB" id="A0A6J4JJ71"/>
<gene>
    <name evidence="2" type="ORF">AVDCRST_MAG08-3748</name>
</gene>
<accession>A0A6J4JJ71</accession>
<name>A0A6J4JJ71_9PROT</name>
<feature type="non-terminal residue" evidence="2">
    <location>
        <position position="1"/>
    </location>
</feature>
<feature type="compositionally biased region" description="Basic residues" evidence="1">
    <location>
        <begin position="29"/>
        <end position="41"/>
    </location>
</feature>
<feature type="compositionally biased region" description="Low complexity" evidence="1">
    <location>
        <begin position="68"/>
        <end position="89"/>
    </location>
</feature>
<evidence type="ECO:0000313" key="2">
    <source>
        <dbReference type="EMBL" id="CAA9280906.1"/>
    </source>
</evidence>
<feature type="non-terminal residue" evidence="2">
    <location>
        <position position="89"/>
    </location>
</feature>
<dbReference type="EMBL" id="CADCTG010000287">
    <property type="protein sequence ID" value="CAA9280906.1"/>
    <property type="molecule type" value="Genomic_DNA"/>
</dbReference>
<sequence>CRLTPSRHRASARRCPAATPCGPACWRRFPARPRPPRRRRPSAPARPSRRPTSTSGPGSRCARPWRVGSSSARAAATPRRTSAGPTRRR</sequence>
<protein>
    <submittedName>
        <fullName evidence="2">Uncharacterized protein</fullName>
    </submittedName>
</protein>
<reference evidence="2" key="1">
    <citation type="submission" date="2020-02" db="EMBL/GenBank/DDBJ databases">
        <authorList>
            <person name="Meier V. D."/>
        </authorList>
    </citation>
    <scope>NUCLEOTIDE SEQUENCE</scope>
    <source>
        <strain evidence="2">AVDCRST_MAG08</strain>
    </source>
</reference>
<organism evidence="2">
    <name type="scientific">uncultured Acetobacteraceae bacterium</name>
    <dbReference type="NCBI Taxonomy" id="169975"/>
    <lineage>
        <taxon>Bacteria</taxon>
        <taxon>Pseudomonadati</taxon>
        <taxon>Pseudomonadota</taxon>
        <taxon>Alphaproteobacteria</taxon>
        <taxon>Acetobacterales</taxon>
        <taxon>Acetobacteraceae</taxon>
        <taxon>environmental samples</taxon>
    </lineage>
</organism>
<feature type="compositionally biased region" description="Low complexity" evidence="1">
    <location>
        <begin position="42"/>
        <end position="60"/>
    </location>
</feature>
<evidence type="ECO:0000256" key="1">
    <source>
        <dbReference type="SAM" id="MobiDB-lite"/>
    </source>
</evidence>
<proteinExistence type="predicted"/>
<feature type="compositionally biased region" description="Basic residues" evidence="1">
    <location>
        <begin position="1"/>
        <end position="12"/>
    </location>
</feature>
<feature type="region of interest" description="Disordered" evidence="1">
    <location>
        <begin position="1"/>
        <end position="89"/>
    </location>
</feature>